<dbReference type="AlphaFoldDB" id="A0A0L6U8I5"/>
<keyword evidence="2" id="KW-1185">Reference proteome</keyword>
<feature type="non-terminal residue" evidence="1">
    <location>
        <position position="1"/>
    </location>
</feature>
<sequence>IICLWNIQKNLTSYFSKNIKDKAQESQMHKDFNSIIQISSPSEFIKSFLSFSF</sequence>
<evidence type="ECO:0000313" key="2">
    <source>
        <dbReference type="Proteomes" id="UP000037035"/>
    </source>
</evidence>
<organism evidence="1 2">
    <name type="scientific">Puccinia sorghi</name>
    <dbReference type="NCBI Taxonomy" id="27349"/>
    <lineage>
        <taxon>Eukaryota</taxon>
        <taxon>Fungi</taxon>
        <taxon>Dikarya</taxon>
        <taxon>Basidiomycota</taxon>
        <taxon>Pucciniomycotina</taxon>
        <taxon>Pucciniomycetes</taxon>
        <taxon>Pucciniales</taxon>
        <taxon>Pucciniaceae</taxon>
        <taxon>Puccinia</taxon>
    </lineage>
</organism>
<dbReference type="Proteomes" id="UP000037035">
    <property type="component" value="Unassembled WGS sequence"/>
</dbReference>
<dbReference type="EMBL" id="LAVV01015168">
    <property type="protein sequence ID" value="KNZ44110.1"/>
    <property type="molecule type" value="Genomic_DNA"/>
</dbReference>
<accession>A0A0L6U8I5</accession>
<evidence type="ECO:0000313" key="1">
    <source>
        <dbReference type="EMBL" id="KNZ44110.1"/>
    </source>
</evidence>
<name>A0A0L6U8I5_9BASI</name>
<comment type="caution">
    <text evidence="1">The sequence shown here is derived from an EMBL/GenBank/DDBJ whole genome shotgun (WGS) entry which is preliminary data.</text>
</comment>
<proteinExistence type="predicted"/>
<dbReference type="VEuPathDB" id="FungiDB:VP01_9508g1"/>
<gene>
    <name evidence="1" type="ORF">VP01_9508g1</name>
</gene>
<reference evidence="1 2" key="1">
    <citation type="submission" date="2015-08" db="EMBL/GenBank/DDBJ databases">
        <title>Next Generation Sequencing and Analysis of the Genome of Puccinia sorghi L Schw, the Causal Agent of Maize Common Rust.</title>
        <authorList>
            <person name="Rochi L."/>
            <person name="Burguener G."/>
            <person name="Darino M."/>
            <person name="Turjanski A."/>
            <person name="Kreff E."/>
            <person name="Dieguez M.J."/>
            <person name="Sacco F."/>
        </authorList>
    </citation>
    <scope>NUCLEOTIDE SEQUENCE [LARGE SCALE GENOMIC DNA]</scope>
    <source>
        <strain evidence="1 2">RO10H11247</strain>
    </source>
</reference>
<protein>
    <submittedName>
        <fullName evidence="1">Uncharacterized protein</fullName>
    </submittedName>
</protein>